<dbReference type="EMBL" id="JAIVFL010000001">
    <property type="protein sequence ID" value="MCI4674209.1"/>
    <property type="molecule type" value="Genomic_DNA"/>
</dbReference>
<evidence type="ECO:0000313" key="3">
    <source>
        <dbReference type="EMBL" id="MCI4674209.1"/>
    </source>
</evidence>
<organism evidence="3 4">
    <name type="scientific">Candidatus Mycolicibacterium alkanivorans</name>
    <dbReference type="NCBI Taxonomy" id="2954114"/>
    <lineage>
        <taxon>Bacteria</taxon>
        <taxon>Bacillati</taxon>
        <taxon>Actinomycetota</taxon>
        <taxon>Actinomycetes</taxon>
        <taxon>Mycobacteriales</taxon>
        <taxon>Mycobacteriaceae</taxon>
        <taxon>Mycolicibacterium</taxon>
    </lineage>
</organism>
<dbReference type="RefSeq" id="WP_243070670.1">
    <property type="nucleotide sequence ID" value="NZ_JAIVFL010000001.1"/>
</dbReference>
<gene>
    <name evidence="3" type="ORF">K9U37_04385</name>
</gene>
<keyword evidence="2" id="KW-0472">Membrane</keyword>
<dbReference type="Proteomes" id="UP001139068">
    <property type="component" value="Unassembled WGS sequence"/>
</dbReference>
<feature type="compositionally biased region" description="Polar residues" evidence="1">
    <location>
        <begin position="122"/>
        <end position="132"/>
    </location>
</feature>
<sequence>MAEAQDPPNEGEATPPAPQPPESAAVKKTPADKTPAKKAPAKKAPAKKAPAKKAAKKAPAKAADAARKVPPRRAPAKKTQPALEPAVEPPALEPPAPHAALVAGNGSPPLAEAAREAAANAKSTVEHATNPVSRPPAPAVPEAGRSPLPFAVGIALVVLIALIVRRLWRDDE</sequence>
<keyword evidence="2" id="KW-0812">Transmembrane</keyword>
<feature type="compositionally biased region" description="Basic residues" evidence="1">
    <location>
        <begin position="39"/>
        <end position="59"/>
    </location>
</feature>
<keyword evidence="4" id="KW-1185">Reference proteome</keyword>
<feature type="region of interest" description="Disordered" evidence="1">
    <location>
        <begin position="1"/>
        <end position="140"/>
    </location>
</feature>
<keyword evidence="2" id="KW-1133">Transmembrane helix</keyword>
<reference evidence="3" key="1">
    <citation type="journal article" date="2022" name="ISME J.">
        <title>Identification of active gaseous-alkane degraders at natural gas seeps.</title>
        <authorList>
            <person name="Farhan Ul Haque M."/>
            <person name="Hernandez M."/>
            <person name="Crombie A.T."/>
            <person name="Murrell J.C."/>
        </authorList>
    </citation>
    <scope>NUCLEOTIDE SEQUENCE</scope>
    <source>
        <strain evidence="3">ANDR5</strain>
    </source>
</reference>
<evidence type="ECO:0000256" key="2">
    <source>
        <dbReference type="SAM" id="Phobius"/>
    </source>
</evidence>
<accession>A0ABS9YTQ7</accession>
<feature type="compositionally biased region" description="Low complexity" evidence="1">
    <location>
        <begin position="77"/>
        <end position="86"/>
    </location>
</feature>
<comment type="caution">
    <text evidence="3">The sequence shown here is derived from an EMBL/GenBank/DDBJ whole genome shotgun (WGS) entry which is preliminary data.</text>
</comment>
<protein>
    <submittedName>
        <fullName evidence="3">Nucleoid-structuring protein H-NS</fullName>
    </submittedName>
</protein>
<feature type="compositionally biased region" description="Pro residues" evidence="1">
    <location>
        <begin position="87"/>
        <end position="97"/>
    </location>
</feature>
<name>A0ABS9YTQ7_9MYCO</name>
<proteinExistence type="predicted"/>
<evidence type="ECO:0000256" key="1">
    <source>
        <dbReference type="SAM" id="MobiDB-lite"/>
    </source>
</evidence>
<feature type="transmembrane region" description="Helical" evidence="2">
    <location>
        <begin position="148"/>
        <end position="168"/>
    </location>
</feature>
<evidence type="ECO:0000313" key="4">
    <source>
        <dbReference type="Proteomes" id="UP001139068"/>
    </source>
</evidence>